<dbReference type="Proteomes" id="UP000295361">
    <property type="component" value="Unassembled WGS sequence"/>
</dbReference>
<keyword evidence="2" id="KW-1185">Reference proteome</keyword>
<dbReference type="AlphaFoldDB" id="A0A4R6QUT3"/>
<organism evidence="1 2">
    <name type="scientific">Roseateles toxinivorans</name>
    <dbReference type="NCBI Taxonomy" id="270368"/>
    <lineage>
        <taxon>Bacteria</taxon>
        <taxon>Pseudomonadati</taxon>
        <taxon>Pseudomonadota</taxon>
        <taxon>Betaproteobacteria</taxon>
        <taxon>Burkholderiales</taxon>
        <taxon>Sphaerotilaceae</taxon>
        <taxon>Roseateles</taxon>
    </lineage>
</organism>
<dbReference type="EMBL" id="SNXS01000001">
    <property type="protein sequence ID" value="TDP74505.1"/>
    <property type="molecule type" value="Genomic_DNA"/>
</dbReference>
<protein>
    <submittedName>
        <fullName evidence="1">Uncharacterized protein</fullName>
    </submittedName>
</protein>
<name>A0A4R6QUT3_9BURK</name>
<proteinExistence type="predicted"/>
<dbReference type="InParanoid" id="A0A4R6QUT3"/>
<dbReference type="OrthoDB" id="8779247at2"/>
<sequence>MNERELMRFCACCPNPCRRDVPASLARQVESETPSALALIALAVIDGHLPYDADAQAALSRTEAAHACKAACPYGYDIAGAVDTLNARLSAGAAA</sequence>
<comment type="caution">
    <text evidence="1">The sequence shown here is derived from an EMBL/GenBank/DDBJ whole genome shotgun (WGS) entry which is preliminary data.</text>
</comment>
<evidence type="ECO:0000313" key="2">
    <source>
        <dbReference type="Proteomes" id="UP000295361"/>
    </source>
</evidence>
<evidence type="ECO:0000313" key="1">
    <source>
        <dbReference type="EMBL" id="TDP74505.1"/>
    </source>
</evidence>
<dbReference type="RefSeq" id="WP_133699121.1">
    <property type="nucleotide sequence ID" value="NZ_SNXS01000001.1"/>
</dbReference>
<reference evidence="1 2" key="1">
    <citation type="submission" date="2019-03" db="EMBL/GenBank/DDBJ databases">
        <title>Genomic Encyclopedia of Type Strains, Phase IV (KMG-IV): sequencing the most valuable type-strain genomes for metagenomic binning, comparative biology and taxonomic classification.</title>
        <authorList>
            <person name="Goeker M."/>
        </authorList>
    </citation>
    <scope>NUCLEOTIDE SEQUENCE [LARGE SCALE GENOMIC DNA]</scope>
    <source>
        <strain evidence="1 2">DSM 16998</strain>
    </source>
</reference>
<gene>
    <name evidence="1" type="ORF">DES47_101566</name>
</gene>
<accession>A0A4R6QUT3</accession>